<proteinExistence type="predicted"/>
<name>A0A7I8VYJ5_9ANNE</name>
<sequence>MDNRGVQFQYLTGAPHSVLHKANRCMHDKNKSQPSTFMDHLLRLYPQAPTKISGAGELVPKSYQLLQYDFKKGSDIEFKDPNGSTEEENSLKSETSAINRLLTFNSPSKLTQELRKLMNSEKYSLEFFTPSVPNFINSHMIEPVCNDGKPVQLGSGCFGTVFLAALNNNIRRLVAVKFIRKNVASINDIIKEASFNSQLSRIHGTPCPEFFGLAKIESNEKFHSLALVSEFIGNENNLKSLTLYQLLRLGKRAFQKGSRLPFTDRDLVAILLHIISALAAIHHRSVYVNDLKADNILLRKEVNGWCTYIVDLGHATYGHQRAKFDLGNLTEEEYLSEYRQVAPETVYYGQCGPCSDVYSFGNIINKIYKSMRIQIGKIEELIDLCRKRDPRARPSTLWISKELEIIFNSI</sequence>
<keyword evidence="3" id="KW-0418">Kinase</keyword>
<evidence type="ECO:0000256" key="5">
    <source>
        <dbReference type="PROSITE-ProRule" id="PRU10141"/>
    </source>
</evidence>
<evidence type="ECO:0000259" key="6">
    <source>
        <dbReference type="PROSITE" id="PS50011"/>
    </source>
</evidence>
<dbReference type="AlphaFoldDB" id="A0A7I8VYJ5"/>
<keyword evidence="2 5" id="KW-0547">Nucleotide-binding</keyword>
<keyword evidence="8" id="KW-1185">Reference proteome</keyword>
<evidence type="ECO:0000256" key="4">
    <source>
        <dbReference type="ARBA" id="ARBA00022840"/>
    </source>
</evidence>
<dbReference type="PANTHER" id="PTHR44329">
    <property type="entry name" value="SERINE/THREONINE-PROTEIN KINASE TNNI3K-RELATED"/>
    <property type="match status" value="1"/>
</dbReference>
<dbReference type="InterPro" id="IPR000719">
    <property type="entry name" value="Prot_kinase_dom"/>
</dbReference>
<dbReference type="Pfam" id="PF00069">
    <property type="entry name" value="Pkinase"/>
    <property type="match status" value="1"/>
</dbReference>
<dbReference type="PROSITE" id="PS50011">
    <property type="entry name" value="PROTEIN_KINASE_DOM"/>
    <property type="match status" value="1"/>
</dbReference>
<evidence type="ECO:0000256" key="3">
    <source>
        <dbReference type="ARBA" id="ARBA00022777"/>
    </source>
</evidence>
<feature type="domain" description="Protein kinase" evidence="6">
    <location>
        <begin position="147"/>
        <end position="410"/>
    </location>
</feature>
<evidence type="ECO:0000256" key="1">
    <source>
        <dbReference type="ARBA" id="ARBA00022679"/>
    </source>
</evidence>
<dbReference type="GO" id="GO:0004674">
    <property type="term" value="F:protein serine/threonine kinase activity"/>
    <property type="evidence" value="ECO:0007669"/>
    <property type="project" value="TreeGrafter"/>
</dbReference>
<dbReference type="EMBL" id="CAJFCJ010000010">
    <property type="protein sequence ID" value="CAD5119588.1"/>
    <property type="molecule type" value="Genomic_DNA"/>
</dbReference>
<dbReference type="Gene3D" id="1.10.510.10">
    <property type="entry name" value="Transferase(Phosphotransferase) domain 1"/>
    <property type="match status" value="1"/>
</dbReference>
<gene>
    <name evidence="7" type="ORF">DGYR_LOCUS7802</name>
</gene>
<evidence type="ECO:0000313" key="7">
    <source>
        <dbReference type="EMBL" id="CAD5119588.1"/>
    </source>
</evidence>
<protein>
    <submittedName>
        <fullName evidence="7">DgyrCDS8190</fullName>
    </submittedName>
</protein>
<evidence type="ECO:0000313" key="8">
    <source>
        <dbReference type="Proteomes" id="UP000549394"/>
    </source>
</evidence>
<dbReference type="SUPFAM" id="SSF56112">
    <property type="entry name" value="Protein kinase-like (PK-like)"/>
    <property type="match status" value="1"/>
</dbReference>
<accession>A0A7I8VYJ5</accession>
<dbReference type="InterPro" id="IPR051681">
    <property type="entry name" value="Ser/Thr_Kinases-Pseudokinases"/>
</dbReference>
<feature type="binding site" evidence="5">
    <location>
        <position position="181"/>
    </location>
    <ligand>
        <name>ATP</name>
        <dbReference type="ChEBI" id="CHEBI:30616"/>
    </ligand>
</feature>
<dbReference type="InterPro" id="IPR017441">
    <property type="entry name" value="Protein_kinase_ATP_BS"/>
</dbReference>
<reference evidence="7 8" key="1">
    <citation type="submission" date="2020-08" db="EMBL/GenBank/DDBJ databases">
        <authorList>
            <person name="Hejnol A."/>
        </authorList>
    </citation>
    <scope>NUCLEOTIDE SEQUENCE [LARGE SCALE GENOMIC DNA]</scope>
</reference>
<dbReference type="GO" id="GO:0005524">
    <property type="term" value="F:ATP binding"/>
    <property type="evidence" value="ECO:0007669"/>
    <property type="project" value="UniProtKB-UniRule"/>
</dbReference>
<dbReference type="PROSITE" id="PS00107">
    <property type="entry name" value="PROTEIN_KINASE_ATP"/>
    <property type="match status" value="1"/>
</dbReference>
<evidence type="ECO:0000256" key="2">
    <source>
        <dbReference type="ARBA" id="ARBA00022741"/>
    </source>
</evidence>
<organism evidence="7 8">
    <name type="scientific">Dimorphilus gyrociliatus</name>
    <dbReference type="NCBI Taxonomy" id="2664684"/>
    <lineage>
        <taxon>Eukaryota</taxon>
        <taxon>Metazoa</taxon>
        <taxon>Spiralia</taxon>
        <taxon>Lophotrochozoa</taxon>
        <taxon>Annelida</taxon>
        <taxon>Polychaeta</taxon>
        <taxon>Polychaeta incertae sedis</taxon>
        <taxon>Dinophilidae</taxon>
        <taxon>Dimorphilus</taxon>
    </lineage>
</organism>
<dbReference type="OrthoDB" id="6097776at2759"/>
<dbReference type="InterPro" id="IPR011009">
    <property type="entry name" value="Kinase-like_dom_sf"/>
</dbReference>
<keyword evidence="4 5" id="KW-0067">ATP-binding</keyword>
<dbReference type="SMART" id="SM00220">
    <property type="entry name" value="S_TKc"/>
    <property type="match status" value="1"/>
</dbReference>
<keyword evidence="1" id="KW-0808">Transferase</keyword>
<comment type="caution">
    <text evidence="7">The sequence shown here is derived from an EMBL/GenBank/DDBJ whole genome shotgun (WGS) entry which is preliminary data.</text>
</comment>
<dbReference type="CDD" id="cd00180">
    <property type="entry name" value="PKc"/>
    <property type="match status" value="1"/>
</dbReference>
<dbReference type="Proteomes" id="UP000549394">
    <property type="component" value="Unassembled WGS sequence"/>
</dbReference>
<dbReference type="PANTHER" id="PTHR44329:SF288">
    <property type="entry name" value="MITOGEN-ACTIVATED PROTEIN KINASE KINASE KINASE 20"/>
    <property type="match status" value="1"/>
</dbReference>